<dbReference type="EMBL" id="CAWYQH010000024">
    <property type="protein sequence ID" value="CAK8675830.1"/>
    <property type="molecule type" value="Genomic_DNA"/>
</dbReference>
<dbReference type="InterPro" id="IPR056748">
    <property type="entry name" value="VPS13-like_C"/>
</dbReference>
<comment type="caution">
    <text evidence="9">The sequence shown here is derived from an EMBL/GenBank/DDBJ whole genome shotgun (WGS) entry which is preliminary data.</text>
</comment>
<organism evidence="9 10">
    <name type="scientific">Clavelina lepadiformis</name>
    <name type="common">Light-bulb sea squirt</name>
    <name type="synonym">Ascidia lepadiformis</name>
    <dbReference type="NCBI Taxonomy" id="159417"/>
    <lineage>
        <taxon>Eukaryota</taxon>
        <taxon>Metazoa</taxon>
        <taxon>Chordata</taxon>
        <taxon>Tunicata</taxon>
        <taxon>Ascidiacea</taxon>
        <taxon>Aplousobranchia</taxon>
        <taxon>Clavelinidae</taxon>
        <taxon>Clavelina</taxon>
    </lineage>
</organism>
<protein>
    <submittedName>
        <fullName evidence="9">Uncharacterized protein</fullName>
    </submittedName>
</protein>
<evidence type="ECO:0000256" key="4">
    <source>
        <dbReference type="SAM" id="MobiDB-lite"/>
    </source>
</evidence>
<evidence type="ECO:0000313" key="9">
    <source>
        <dbReference type="EMBL" id="CAK8675830.1"/>
    </source>
</evidence>
<sequence>MVFESIVVDLMNKYLGAYIENLDASQLKLGIWGGDAVLESLHIKGDALKDLNLPVQIKAGHIGKLTLKIPWKNLYKEAVEVTLDGLYLLAVPNVSMQYDAEKEKKRKQQEKQDQLQAIEDQQLISKKGTEKKQDSFAEKLATQVIKNLQIRISNIHVRYEDNVTKSDQPFALGITLDRLNFETTNENWVPCLLDETAKIIYKMVDLQCLAVYWNPKPQVFISDASRFDQLNFFKRNIANPSSVPSNFTYIIKPITLQARLRINPHPKSDLSSPKVDLSIVLEEVGLRILHDQYHGIMELAESMDRMAVNAPFHQFRPTVPVSGNASLWWKYAYKSVSSIGVISNLKNWSWSHIREHRRKIKEYKAVYKEKLLHKKPSQSLVDKLIAMENDLDIFNITLARQTAEVELVRAGQQIRSKRSVHQKSDEKSDGGGWFSGWFGKSKKIPEKKKEEKEATGLDAIMSDEEKQNLFMAIGYSEGETADTSGFEKSYIGTRLRVDLKKVSVELCDKSVSKNDLLDVRLLNVFLEIDQRPSAQGLCVTTHMSSFEVDGTAQGGYIPHLISSDVPMETDSVEQHLLTVLFEMRPLDETCDQRIIVDAQPMQIVYDAITINNLQAFLKPPSSVQLQQLRSVAASAYDDIKEQTATGLQHVMETRNVVEIGVHLSSSYVILPYKGTFQNVTDMLILDLGDLSFESSNDGRVPLMKKADSSLDLQEMRSKAYDKFNVDLKKMQLLFAKKGDNWRASRKMDQSDLHILEPLSISVLLQKCMICNDATLPKMKISGEVPSLGLKLSDRKLHDMLMLVQSIPLPPSDAVENQAAVVVFENWSRDTQHKDLRVLNKALLKNTDGSLSSLSSMASSTEEDFFTAESDLGSDFDEHFVEKPKPRRLLKQKSKDKQLTDLQLSFTVKEMVLKIKEEMNVEKSTDLMVLRVGTLSLNMETRTWDMGIQLFLDSISVLLLEYTEPNGTPLYLVNSAGVEDTEHLLDVDLLQVKRRSPEFNTVHNKTELMLKIRFGTLKLGVHAQAIKRLVDFAKKLSDIKPPSSAKEPVAVAVSSSTVGTVTSTETEFLSATDVSVASKTNLPPASDGPVINVHLQATLDCIDIAVMDQKNLVTNIQVQGVESVVLVSVLSLKVNAKLHSLTVCDPSEDTLYKNIVSAIGNDILLAEFINYNNATEGPQAFANMRNVDTSIRLKLGNSRIIFLNKFVQKLVEYGAHFSDAKTAVIKTGTAAQKKVAAKAQQLASTNPRVKLDITLNAPSIVVPMHSKSREAITTDLGTLVVMNKFSASDHQHEWGPAVKDEMMVTLRDMKIRKCLFDEEMNGEKESVILEDLVLVTEIVRNLSTSWYHDIPDVGISGHMPPISIKLSQVDIISILGILDQNLSEGKTVTEVQPAIKSKAAEAASVQGPAPDLAKSELMEPAKSSKVWETLKVNFVLDKVVLQLYSDAAREEPLSGLEFVRIKSDVIMRNDKSLKLDFAFGELALEDTRRSHVGGITKLIRNRTDNYDCNLVQAKVIQNADGSSDIDAKICSLNVIISVEFIVRVSNFFLEALPKTKPLEEEPVDSGVPAITESSSGETEPAKSVETAAGKTIDEIDQRSKAVKVNFAMDKPEIVLVSDVQSFESEAILLGMKLNFQFDMTPDGKKQMMAASVEELDLVSCSFRCVLEKATPNTYTHKEILAPCNVNFAGLITDTVQDFDVSATDIRLKATPVIINTISEIVAQMSPVPPEKKEEKGFRRQITSLSLQPLSIWTSQKIADVKLWFMKETEKSSSVDPEEDFVIVAEDRISTSSKIETAKVNIPLIKIQLEAGSGHHTVPLLIQECTVKGSAENWSCGEMSGDFVVTLGMAYFNDALSVWEPLVEPVEVDSTDIESKYEPWKLVVRIQQRKPAKDDSADLPALMTVTIESHNILQTTISNAALKVINVLGKAFKDAALSRRYSSTKKKKRREHSSSFVGAQQSGAAVVVKNLLGCEVLINLGNALELVEKKTKSGNGYPLPHEERLLIDYIQPGDPDIWTVLLNQENMLYNEGARVRVQFSSGHGAEIDVSHTGTTFHMISDNKRSLPFVSVVDSVAGIRTVLLRSHIVMYNHLTLDVHLFHKTPKAVKVSEIGAEKSFPIPPHDTKSQSIWIKPVAEKGELESALVSWKNVVDTNTMDGYVVRCAPVGAGARPTFISVTFKEEALTRTKEITFAEPGIEIHLRPPVIFCNYLPFSINIGAIGVAYEGKPRTLEAGNVIPAMDIEMGKSKLRVKIPLYRNKEWTTTLDLQENLPELSPWTFHEPKNPHSVITLAKQISYTDGVMKITLYSPYWMVNKSGLTLDYKSSDENEKNAIQHTEDSQGVILFSFTSKSFFSKNKLQTRVCNSAFSDSFSIDTVGSSGAISCKAKQFNYMIGMKISLTSFSLTKMVTFTSYYSFHNKTDIYIEIAEANAHPRNFIPVASGDKVNFWPECSEKFLVLREKDVENSTSTKFRFDLLESGVLLKIGNYAIFAEISVTEASIEISVRNYFSGATALLVVNDTNWLTVECWQTGTESKICVEPRESHHMLWSDPTINREVTWRTSSEKEMTINIFNEQADSFPISSDTKRKPKVLETLRNKLSTKSSNSISKMHYVVFVDGLQRVLLFTENARRAKLVEASMRLERASFELNLSLKGIACSLTDSTAHREVAFLAITSSGLVWEERPRKRWKTLAVKYSQLLENAYQKQLQGQTITEPLTLDKYTFNLNTMKVLQPNNGSLQRSFSPGVSLQFTSNPHQMTVHAKINKLQLDSQLSSAVFPVILNPIPLPKSVAVDCVPKPFIELSFMQTNTENKTFNHIKYFKVLVQEFSIKVDMGFITAILPVFGAEKLTTTREQELQYFQNDLSYTVSVVNEDMENSKTIVNYYDILHLSPIKVHVSFSMQNNISESPGNTTLLPFDAFSVVLQSVGVTLSDIDDVVFKLAYFERKFQFFSTSAFTNAVTLHYAGQAIKQLYVLVLGLDVIGNPYGLVMGIAEGVTSLFYEPYQGIIQGPGEFFEGLGLGAINLFSSTVGGAAGAVSKVTGALGKGIASITMDDDFKRQRLEEKNRQPADVTEGLARGGKSLVMGVFSGVTGIVTKPIEGAKKDGAAGFFKGVGKGLIGVVARPVSGVIDLASSTFEGIQRVADMSEEVRKIRPARWIDPHTGIIQPYSLKRAQGAAILEEVDNGRYAKSERYLDHVPLKKDRKTVLLITNKLMIETYTGELLGQWRCNWKCSFHDLTEAPLTTKNGLKFQFKLDSGAATPIFGTSASQTPAQQIENVFKPLSRAFSWGKPASRSSSSGLKNPFTSMFRSGTVAEPPVQFSKGATRLQINTRENDEEQVPLAVV</sequence>
<dbReference type="PANTHER" id="PTHR16166:SF93">
    <property type="entry name" value="INTERMEMBRANE LIPID TRANSFER PROTEIN VPS13"/>
    <property type="match status" value="1"/>
</dbReference>
<evidence type="ECO:0000259" key="6">
    <source>
        <dbReference type="Pfam" id="PF25033"/>
    </source>
</evidence>
<keyword evidence="3" id="KW-0445">Lipid transport</keyword>
<feature type="region of interest" description="Disordered" evidence="4">
    <location>
        <begin position="1558"/>
        <end position="1585"/>
    </location>
</feature>
<feature type="domain" description="VPS13-like middle region" evidence="6">
    <location>
        <begin position="1106"/>
        <end position="1930"/>
    </location>
</feature>
<keyword evidence="10" id="KW-1185">Reference proteome</keyword>
<evidence type="ECO:0000259" key="5">
    <source>
        <dbReference type="Pfam" id="PF12624"/>
    </source>
</evidence>
<dbReference type="Pfam" id="PF12624">
    <property type="entry name" value="VPS13_N"/>
    <property type="match status" value="1"/>
</dbReference>
<dbReference type="Proteomes" id="UP001642483">
    <property type="component" value="Unassembled WGS sequence"/>
</dbReference>
<comment type="similarity">
    <text evidence="1">Belongs to the VPS13 family.</text>
</comment>
<evidence type="ECO:0000256" key="2">
    <source>
        <dbReference type="ARBA" id="ARBA00022448"/>
    </source>
</evidence>
<name>A0ABP0F861_CLALP</name>
<feature type="domain" description="Intermembrane lipid transfer protein VPS13-like C-terminal" evidence="8">
    <location>
        <begin position="3151"/>
        <end position="3257"/>
    </location>
</feature>
<feature type="domain" description="Chorein N-terminal" evidence="5">
    <location>
        <begin position="2"/>
        <end position="924"/>
    </location>
</feature>
<reference evidence="9 10" key="1">
    <citation type="submission" date="2024-02" db="EMBL/GenBank/DDBJ databases">
        <authorList>
            <person name="Daric V."/>
            <person name="Darras S."/>
        </authorList>
    </citation>
    <scope>NUCLEOTIDE SEQUENCE [LARGE SCALE GENOMIC DNA]</scope>
</reference>
<evidence type="ECO:0000259" key="7">
    <source>
        <dbReference type="Pfam" id="PF25036"/>
    </source>
</evidence>
<gene>
    <name evidence="9" type="ORF">CVLEPA_LOCUS5364</name>
</gene>
<evidence type="ECO:0000256" key="3">
    <source>
        <dbReference type="ARBA" id="ARBA00023055"/>
    </source>
</evidence>
<dbReference type="InterPro" id="IPR026847">
    <property type="entry name" value="VPS13"/>
</dbReference>
<dbReference type="Pfam" id="PF25036">
    <property type="entry name" value="VPS13_VAB"/>
    <property type="match status" value="1"/>
</dbReference>
<dbReference type="Pfam" id="PF25037">
    <property type="entry name" value="VPS13_C"/>
    <property type="match status" value="1"/>
</dbReference>
<dbReference type="Pfam" id="PF25033">
    <property type="entry name" value="VPS13_M"/>
    <property type="match status" value="1"/>
</dbReference>
<dbReference type="InterPro" id="IPR056747">
    <property type="entry name" value="VPS13-like_M"/>
</dbReference>
<evidence type="ECO:0000313" key="10">
    <source>
        <dbReference type="Proteomes" id="UP001642483"/>
    </source>
</evidence>
<accession>A0ABP0F861</accession>
<dbReference type="InterPro" id="IPR009543">
    <property type="entry name" value="VPS13_VAB"/>
</dbReference>
<proteinExistence type="inferred from homology"/>
<dbReference type="InterPro" id="IPR026854">
    <property type="entry name" value="VPS13_N"/>
</dbReference>
<evidence type="ECO:0000256" key="1">
    <source>
        <dbReference type="ARBA" id="ARBA00006545"/>
    </source>
</evidence>
<keyword evidence="2" id="KW-0813">Transport</keyword>
<dbReference type="PANTHER" id="PTHR16166">
    <property type="entry name" value="VACUOLAR PROTEIN SORTING-ASSOCIATED PROTEIN VPS13"/>
    <property type="match status" value="1"/>
</dbReference>
<evidence type="ECO:0000259" key="8">
    <source>
        <dbReference type="Pfam" id="PF25037"/>
    </source>
</evidence>
<feature type="domain" description="Vacuolar protein sorting-associated protein 13 VPS13 adaptor binding" evidence="7">
    <location>
        <begin position="2042"/>
        <end position="2472"/>
    </location>
</feature>